<reference evidence="10" key="1">
    <citation type="journal article" date="2019" name="Sci. Rep.">
        <title>Draft genome of Tanacetum cinerariifolium, the natural source of mosquito coil.</title>
        <authorList>
            <person name="Yamashiro T."/>
            <person name="Shiraishi A."/>
            <person name="Satake H."/>
            <person name="Nakayama K."/>
        </authorList>
    </citation>
    <scope>NUCLEOTIDE SEQUENCE</scope>
</reference>
<proteinExistence type="predicted"/>
<dbReference type="CDD" id="cd01647">
    <property type="entry name" value="RT_LTR"/>
    <property type="match status" value="1"/>
</dbReference>
<evidence type="ECO:0000256" key="1">
    <source>
        <dbReference type="ARBA" id="ARBA00022679"/>
    </source>
</evidence>
<dbReference type="InterPro" id="IPR043128">
    <property type="entry name" value="Rev_trsase/Diguanyl_cyclase"/>
</dbReference>
<evidence type="ECO:0000256" key="3">
    <source>
        <dbReference type="ARBA" id="ARBA00022722"/>
    </source>
</evidence>
<dbReference type="PANTHER" id="PTHR48475">
    <property type="entry name" value="RIBONUCLEASE H"/>
    <property type="match status" value="1"/>
</dbReference>
<keyword evidence="2" id="KW-0548">Nucleotidyltransferase</keyword>
<keyword evidence="1" id="KW-0808">Transferase</keyword>
<dbReference type="InterPro" id="IPR012337">
    <property type="entry name" value="RNaseH-like_sf"/>
</dbReference>
<gene>
    <name evidence="10" type="ORF">Tci_159669</name>
</gene>
<protein>
    <submittedName>
        <fullName evidence="10">Uncharacterized protein</fullName>
    </submittedName>
</protein>
<dbReference type="AlphaFoldDB" id="A0A699GSC3"/>
<dbReference type="Gene3D" id="3.10.10.10">
    <property type="entry name" value="HIV Type 1 Reverse Transcriptase, subunit A, domain 1"/>
    <property type="match status" value="1"/>
</dbReference>
<comment type="caution">
    <text evidence="10">The sequence shown here is derived from an EMBL/GenBank/DDBJ whole genome shotgun (WGS) entry which is preliminary data.</text>
</comment>
<feature type="domain" description="Reverse transcriptase RNase H-like" evidence="9">
    <location>
        <begin position="485"/>
        <end position="563"/>
    </location>
</feature>
<accession>A0A699GSC3</accession>
<dbReference type="InterPro" id="IPR036397">
    <property type="entry name" value="RNaseH_sf"/>
</dbReference>
<dbReference type="EMBL" id="BKCJ010037267">
    <property type="protein sequence ID" value="GEV87692.1"/>
    <property type="molecule type" value="Genomic_DNA"/>
</dbReference>
<keyword evidence="6" id="KW-0695">RNA-directed DNA polymerase</keyword>
<keyword evidence="4" id="KW-0255">Endonuclease</keyword>
<evidence type="ECO:0000259" key="9">
    <source>
        <dbReference type="Pfam" id="PF17917"/>
    </source>
</evidence>
<dbReference type="InterPro" id="IPR041373">
    <property type="entry name" value="RT_RNaseH"/>
</dbReference>
<dbReference type="SUPFAM" id="SSF56672">
    <property type="entry name" value="DNA/RNA polymerases"/>
    <property type="match status" value="1"/>
</dbReference>
<dbReference type="Gene3D" id="3.30.420.10">
    <property type="entry name" value="Ribonuclease H-like superfamily/Ribonuclease H"/>
    <property type="match status" value="1"/>
</dbReference>
<sequence length="930" mass="106457">MSFDPPFDQSFQYHVRSCPVLTVSWQQPRRTVGYANLVSYVQFHADRECDEKYIKDPIELHNIKQWDGESTKDFVRRYKLERRYVKGTPECMRISRFVHGITNPELIKRLHDKISKTVDEMMSNHIFPPGGGGILESRAKEVVPIIEAARRSASEILYEQCFNRLCPEIKNQLVPAITPLIGFSGDVIWPIGQIQLLVTIGDEEHSASSPYNEIIGMPGVRKKQGVPSTAHGMLKIPVEGGIITLKVACWFHWKEGFSPFKQKKKGQTADRNQAIQEEVRKLIEACIMKEVHYHDWLSNSVMVKNHDSSWRMCVDFKDLYKACPKDGYPLPEIDWKVESCADSLSNASWTHTKAIIKYKWQKRTKKKQRSSQAKISRNLEVYVNDLVIKSCTEDEIVKDIDETLKTLREINMKLNLKKCTFGVEEGMFLRYKVNTKGLKVCPDKVDVVLSLPSPKCLKDVQKLNEKLATLNSNKRDSKCGPNDEKGSKQIPIYLVSRALRDPKLNYTSMEKLVLALVHTSKRLKRYFQAHPIIVVTDQPIQQVLSRPQVAGRLQKWSIELGEYAIHYRPRVSVKRQILADFIVERPEEDSSDTLMEAEEELPEPWILFTDGSSCTDGSGARLILTNPKGVEFTYALRFRFDATNNETEYEALIVGPRIAEQMGVKNLQANVDSRLVANQVNETYVAKEVEMIRYLEKVRTLTNSFNAFSIRQIPRSENKKADALSKIASPSFARLRPLQANYVLREIHEGSCSMHVGSDFPKKLSGTMENSSRMIHSRIGAKNYLRRRNKARLDAKSNNWIEELPRVLWAQRTMIKSSNEDTPFSLTYETEAVILAEIGMPTLRTAKVDLVQNNEALEINLDLLEDRKEEAVIHEAKSKAKIEKYYNSKVLNTSFKLGDIVYYNNDASRVKDTGKLGPKWEGPYEVTEAL</sequence>
<feature type="domain" description="RNase H type-1" evidence="8">
    <location>
        <begin position="610"/>
        <end position="726"/>
    </location>
</feature>
<dbReference type="PANTHER" id="PTHR48475:SF2">
    <property type="entry name" value="RIBONUCLEASE H"/>
    <property type="match status" value="1"/>
</dbReference>
<dbReference type="GO" id="GO:0003676">
    <property type="term" value="F:nucleic acid binding"/>
    <property type="evidence" value="ECO:0007669"/>
    <property type="project" value="InterPro"/>
</dbReference>
<dbReference type="Pfam" id="PF13456">
    <property type="entry name" value="RVT_3"/>
    <property type="match status" value="1"/>
</dbReference>
<evidence type="ECO:0000313" key="10">
    <source>
        <dbReference type="EMBL" id="GEV87692.1"/>
    </source>
</evidence>
<evidence type="ECO:0000256" key="2">
    <source>
        <dbReference type="ARBA" id="ARBA00022695"/>
    </source>
</evidence>
<organism evidence="10">
    <name type="scientific">Tanacetum cinerariifolium</name>
    <name type="common">Dalmatian daisy</name>
    <name type="synonym">Chrysanthemum cinerariifolium</name>
    <dbReference type="NCBI Taxonomy" id="118510"/>
    <lineage>
        <taxon>Eukaryota</taxon>
        <taxon>Viridiplantae</taxon>
        <taxon>Streptophyta</taxon>
        <taxon>Embryophyta</taxon>
        <taxon>Tracheophyta</taxon>
        <taxon>Spermatophyta</taxon>
        <taxon>Magnoliopsida</taxon>
        <taxon>eudicotyledons</taxon>
        <taxon>Gunneridae</taxon>
        <taxon>Pentapetalae</taxon>
        <taxon>asterids</taxon>
        <taxon>campanulids</taxon>
        <taxon>Asterales</taxon>
        <taxon>Asteraceae</taxon>
        <taxon>Asteroideae</taxon>
        <taxon>Anthemideae</taxon>
        <taxon>Anthemidinae</taxon>
        <taxon>Tanacetum</taxon>
    </lineage>
</organism>
<dbReference type="Gene3D" id="3.30.70.270">
    <property type="match status" value="1"/>
</dbReference>
<dbReference type="SUPFAM" id="SSF53098">
    <property type="entry name" value="Ribonuclease H-like"/>
    <property type="match status" value="1"/>
</dbReference>
<keyword evidence="7" id="KW-0175">Coiled coil</keyword>
<evidence type="ECO:0000256" key="6">
    <source>
        <dbReference type="ARBA" id="ARBA00022918"/>
    </source>
</evidence>
<evidence type="ECO:0000256" key="5">
    <source>
        <dbReference type="ARBA" id="ARBA00022801"/>
    </source>
</evidence>
<dbReference type="Pfam" id="PF17917">
    <property type="entry name" value="RT_RNaseH"/>
    <property type="match status" value="1"/>
</dbReference>
<dbReference type="CDD" id="cd09279">
    <property type="entry name" value="RNase_HI_like"/>
    <property type="match status" value="1"/>
</dbReference>
<keyword evidence="5" id="KW-0378">Hydrolase</keyword>
<keyword evidence="3" id="KW-0540">Nuclease</keyword>
<feature type="coiled-coil region" evidence="7">
    <location>
        <begin position="847"/>
        <end position="874"/>
    </location>
</feature>
<evidence type="ECO:0000256" key="7">
    <source>
        <dbReference type="SAM" id="Coils"/>
    </source>
</evidence>
<name>A0A699GSC3_TANCI</name>
<dbReference type="InterPro" id="IPR043502">
    <property type="entry name" value="DNA/RNA_pol_sf"/>
</dbReference>
<dbReference type="GO" id="GO:0003964">
    <property type="term" value="F:RNA-directed DNA polymerase activity"/>
    <property type="evidence" value="ECO:0007669"/>
    <property type="project" value="UniProtKB-KW"/>
</dbReference>
<evidence type="ECO:0000259" key="8">
    <source>
        <dbReference type="Pfam" id="PF13456"/>
    </source>
</evidence>
<evidence type="ECO:0000256" key="4">
    <source>
        <dbReference type="ARBA" id="ARBA00022759"/>
    </source>
</evidence>
<dbReference type="GO" id="GO:0004523">
    <property type="term" value="F:RNA-DNA hybrid ribonuclease activity"/>
    <property type="evidence" value="ECO:0007669"/>
    <property type="project" value="InterPro"/>
</dbReference>
<dbReference type="InterPro" id="IPR002156">
    <property type="entry name" value="RNaseH_domain"/>
</dbReference>